<dbReference type="Proteomes" id="UP000594454">
    <property type="component" value="Chromosome 2"/>
</dbReference>
<reference evidence="1 2" key="1">
    <citation type="submission" date="2020-11" db="EMBL/GenBank/DDBJ databases">
        <authorList>
            <person name="Wallbank WR R."/>
            <person name="Pardo Diaz C."/>
            <person name="Kozak K."/>
            <person name="Martin S."/>
            <person name="Jiggins C."/>
            <person name="Moest M."/>
            <person name="Warren A I."/>
            <person name="Generalovic N T."/>
            <person name="Byers J.R.P. K."/>
            <person name="Montejo-Kovacevich G."/>
            <person name="Yen C E."/>
        </authorList>
    </citation>
    <scope>NUCLEOTIDE SEQUENCE [LARGE SCALE GENOMIC DNA]</scope>
</reference>
<organism evidence="1 2">
    <name type="scientific">Hermetia illucens</name>
    <name type="common">Black soldier fly</name>
    <dbReference type="NCBI Taxonomy" id="343691"/>
    <lineage>
        <taxon>Eukaryota</taxon>
        <taxon>Metazoa</taxon>
        <taxon>Ecdysozoa</taxon>
        <taxon>Arthropoda</taxon>
        <taxon>Hexapoda</taxon>
        <taxon>Insecta</taxon>
        <taxon>Pterygota</taxon>
        <taxon>Neoptera</taxon>
        <taxon>Endopterygota</taxon>
        <taxon>Diptera</taxon>
        <taxon>Brachycera</taxon>
        <taxon>Stratiomyomorpha</taxon>
        <taxon>Stratiomyidae</taxon>
        <taxon>Hermetiinae</taxon>
        <taxon>Hermetia</taxon>
    </lineage>
</organism>
<evidence type="ECO:0000313" key="2">
    <source>
        <dbReference type="Proteomes" id="UP000594454"/>
    </source>
</evidence>
<sequence>MQSKAFVQIYETGVQTTIKRRSGPRLTLFSEVNPLKAALIGIAKNEDLRYGAIVGVHHLCSARGQQEKAQHES</sequence>
<dbReference type="EMBL" id="LR899010">
    <property type="protein sequence ID" value="CAD7083039.1"/>
    <property type="molecule type" value="Genomic_DNA"/>
</dbReference>
<accession>A0A7R8YUR3</accession>
<protein>
    <submittedName>
        <fullName evidence="1">Uncharacterized protein</fullName>
    </submittedName>
</protein>
<keyword evidence="2" id="KW-1185">Reference proteome</keyword>
<evidence type="ECO:0000313" key="1">
    <source>
        <dbReference type="EMBL" id="CAD7083039.1"/>
    </source>
</evidence>
<name>A0A7R8YUR3_HERIL</name>
<dbReference type="InParanoid" id="A0A7R8YUR3"/>
<proteinExistence type="predicted"/>
<dbReference type="AlphaFoldDB" id="A0A7R8YUR3"/>
<gene>
    <name evidence="1" type="ORF">HERILL_LOCUS6027</name>
</gene>